<keyword evidence="1" id="KW-0732">Signal</keyword>
<reference evidence="3" key="1">
    <citation type="submission" date="2016-10" db="EMBL/GenBank/DDBJ databases">
        <authorList>
            <person name="Varghese N."/>
            <person name="Submissions S."/>
        </authorList>
    </citation>
    <scope>NUCLEOTIDE SEQUENCE [LARGE SCALE GENOMIC DNA]</scope>
    <source>
        <strain evidence="3">DSM 19110</strain>
    </source>
</reference>
<dbReference type="AlphaFoldDB" id="A0A1G9NAB0"/>
<proteinExistence type="predicted"/>
<keyword evidence="3" id="KW-1185">Reference proteome</keyword>
<dbReference type="EMBL" id="FNGY01000002">
    <property type="protein sequence ID" value="SDL83390.1"/>
    <property type="molecule type" value="Genomic_DNA"/>
</dbReference>
<dbReference type="OrthoDB" id="709510at2"/>
<evidence type="ECO:0000313" key="2">
    <source>
        <dbReference type="EMBL" id="SDL83390.1"/>
    </source>
</evidence>
<evidence type="ECO:0000256" key="1">
    <source>
        <dbReference type="SAM" id="SignalP"/>
    </source>
</evidence>
<dbReference type="RefSeq" id="WP_074605160.1">
    <property type="nucleotide sequence ID" value="NZ_FNGY01000002.1"/>
</dbReference>
<evidence type="ECO:0000313" key="3">
    <source>
        <dbReference type="Proteomes" id="UP000183200"/>
    </source>
</evidence>
<accession>A0A1G9NAB0</accession>
<sequence length="179" mass="19659">MKKMMIWAFFLILGVSGGSGAYAQMAAATPIKWDLNKEVSFNMEQYRAWEILNSVDLLKIAANGYVSSIKVSDPAFPVGRDIVFSDGTKRSESITQLEHQHKFMNIAINKASLPKGVTSAEITIFTKSKGDKTNIQWGAVVKGNEEGKKAMISQLTAEFDAYIAGFEKMTKSIPAAKLN</sequence>
<feature type="chain" id="PRO_5010314471" description="Polyketide cyclase / dehydrase and lipid transport" evidence="1">
    <location>
        <begin position="24"/>
        <end position="179"/>
    </location>
</feature>
<gene>
    <name evidence="2" type="ORF">SAMN05421820_102264</name>
</gene>
<evidence type="ECO:0008006" key="4">
    <source>
        <dbReference type="Google" id="ProtNLM"/>
    </source>
</evidence>
<organism evidence="2 3">
    <name type="scientific">Pedobacter steynii</name>
    <dbReference type="NCBI Taxonomy" id="430522"/>
    <lineage>
        <taxon>Bacteria</taxon>
        <taxon>Pseudomonadati</taxon>
        <taxon>Bacteroidota</taxon>
        <taxon>Sphingobacteriia</taxon>
        <taxon>Sphingobacteriales</taxon>
        <taxon>Sphingobacteriaceae</taxon>
        <taxon>Pedobacter</taxon>
    </lineage>
</organism>
<dbReference type="InterPro" id="IPR023393">
    <property type="entry name" value="START-like_dom_sf"/>
</dbReference>
<protein>
    <recommendedName>
        <fullName evidence="4">Polyketide cyclase / dehydrase and lipid transport</fullName>
    </recommendedName>
</protein>
<feature type="signal peptide" evidence="1">
    <location>
        <begin position="1"/>
        <end position="23"/>
    </location>
</feature>
<dbReference type="Proteomes" id="UP000183200">
    <property type="component" value="Unassembled WGS sequence"/>
</dbReference>
<name>A0A1G9NAB0_9SPHI</name>
<dbReference type="Gene3D" id="3.30.530.20">
    <property type="match status" value="1"/>
</dbReference>